<organism evidence="2 3">
    <name type="scientific">Dovyalis caffra</name>
    <dbReference type="NCBI Taxonomy" id="77055"/>
    <lineage>
        <taxon>Eukaryota</taxon>
        <taxon>Viridiplantae</taxon>
        <taxon>Streptophyta</taxon>
        <taxon>Embryophyta</taxon>
        <taxon>Tracheophyta</taxon>
        <taxon>Spermatophyta</taxon>
        <taxon>Magnoliopsida</taxon>
        <taxon>eudicotyledons</taxon>
        <taxon>Gunneridae</taxon>
        <taxon>Pentapetalae</taxon>
        <taxon>rosids</taxon>
        <taxon>fabids</taxon>
        <taxon>Malpighiales</taxon>
        <taxon>Salicaceae</taxon>
        <taxon>Flacourtieae</taxon>
        <taxon>Dovyalis</taxon>
    </lineage>
</organism>
<protein>
    <submittedName>
        <fullName evidence="2">Uncharacterized protein</fullName>
    </submittedName>
</protein>
<reference evidence="2 3" key="1">
    <citation type="submission" date="2024-01" db="EMBL/GenBank/DDBJ databases">
        <authorList>
            <person name="Waweru B."/>
        </authorList>
    </citation>
    <scope>NUCLEOTIDE SEQUENCE [LARGE SCALE GENOMIC DNA]</scope>
</reference>
<accession>A0AAV1SNB4</accession>
<evidence type="ECO:0000256" key="1">
    <source>
        <dbReference type="SAM" id="MobiDB-lite"/>
    </source>
</evidence>
<dbReference type="EMBL" id="CAWUPB010001194">
    <property type="protein sequence ID" value="CAK7353618.1"/>
    <property type="molecule type" value="Genomic_DNA"/>
</dbReference>
<gene>
    <name evidence="2" type="ORF">DCAF_LOCUS24820</name>
</gene>
<evidence type="ECO:0000313" key="2">
    <source>
        <dbReference type="EMBL" id="CAK7353618.1"/>
    </source>
</evidence>
<keyword evidence="3" id="KW-1185">Reference proteome</keyword>
<dbReference type="Proteomes" id="UP001314170">
    <property type="component" value="Unassembled WGS sequence"/>
</dbReference>
<proteinExistence type="predicted"/>
<sequence length="66" mass="7308">MAFALSISKASMALHNLTSLHTADRVHLRPSNLVLPRHSLAISTVAFSRRRNHNSTATSSSKKKKR</sequence>
<evidence type="ECO:0000313" key="3">
    <source>
        <dbReference type="Proteomes" id="UP001314170"/>
    </source>
</evidence>
<feature type="region of interest" description="Disordered" evidence="1">
    <location>
        <begin position="46"/>
        <end position="66"/>
    </location>
</feature>
<name>A0AAV1SNB4_9ROSI</name>
<comment type="caution">
    <text evidence="2">The sequence shown here is derived from an EMBL/GenBank/DDBJ whole genome shotgun (WGS) entry which is preliminary data.</text>
</comment>
<dbReference type="AlphaFoldDB" id="A0AAV1SNB4"/>